<comment type="caution">
    <text evidence="2">The sequence shown here is derived from an EMBL/GenBank/DDBJ whole genome shotgun (WGS) entry which is preliminary data.</text>
</comment>
<keyword evidence="1" id="KW-0677">Repeat</keyword>
<dbReference type="AlphaFoldDB" id="A0A9D4UHM8"/>
<dbReference type="InterPro" id="IPR046960">
    <property type="entry name" value="PPR_At4g14850-like_plant"/>
</dbReference>
<dbReference type="InterPro" id="IPR002885">
    <property type="entry name" value="PPR_rpt"/>
</dbReference>
<accession>A0A9D4UHM8</accession>
<evidence type="ECO:0000313" key="2">
    <source>
        <dbReference type="EMBL" id="KAI5067593.1"/>
    </source>
</evidence>
<dbReference type="OrthoDB" id="185373at2759"/>
<organism evidence="2 3">
    <name type="scientific">Adiantum capillus-veneris</name>
    <name type="common">Maidenhair fern</name>
    <dbReference type="NCBI Taxonomy" id="13818"/>
    <lineage>
        <taxon>Eukaryota</taxon>
        <taxon>Viridiplantae</taxon>
        <taxon>Streptophyta</taxon>
        <taxon>Embryophyta</taxon>
        <taxon>Tracheophyta</taxon>
        <taxon>Polypodiopsida</taxon>
        <taxon>Polypodiidae</taxon>
        <taxon>Polypodiales</taxon>
        <taxon>Pteridineae</taxon>
        <taxon>Pteridaceae</taxon>
        <taxon>Vittarioideae</taxon>
        <taxon>Adiantum</taxon>
    </lineage>
</organism>
<dbReference type="InterPro" id="IPR011990">
    <property type="entry name" value="TPR-like_helical_dom_sf"/>
</dbReference>
<keyword evidence="3" id="KW-1185">Reference proteome</keyword>
<dbReference type="Pfam" id="PF13041">
    <property type="entry name" value="PPR_2"/>
    <property type="match status" value="1"/>
</dbReference>
<dbReference type="Gene3D" id="1.25.40.10">
    <property type="entry name" value="Tetratricopeptide repeat domain"/>
    <property type="match status" value="2"/>
</dbReference>
<gene>
    <name evidence="2" type="ORF">GOP47_0018121</name>
</gene>
<name>A0A9D4UHM8_ADICA</name>
<sequence length="266" mass="29025">MGLEIGMALHQDARLNGYTPYVYVATALLTMYGKFGRLVEAEDIFHNLSEPTIVSWTAMLSAFVEQGGYGKKVGALVHSYASCGSMADAYAVFDELVQPNVVAWSGCMAGCAGDGNSTASLGMLEAMRLSGISPNDVTFTSVLSACSHSGLATEGLEYFDSLGKDYGIDRELKHYVYMTDLLGRAGNFNKLEDILNRMPMKPNLTIWLCLLGMSLRHGNAELGKQAFIHATNLEPRERVSYILMSNIYAESASEMTILGRVEDSWP</sequence>
<dbReference type="GO" id="GO:0003723">
    <property type="term" value="F:RNA binding"/>
    <property type="evidence" value="ECO:0007669"/>
    <property type="project" value="InterPro"/>
</dbReference>
<dbReference type="EMBL" id="JABFUD020000017">
    <property type="protein sequence ID" value="KAI5067593.1"/>
    <property type="molecule type" value="Genomic_DNA"/>
</dbReference>
<dbReference type="GO" id="GO:0009451">
    <property type="term" value="P:RNA modification"/>
    <property type="evidence" value="ECO:0007669"/>
    <property type="project" value="InterPro"/>
</dbReference>
<proteinExistence type="predicted"/>
<dbReference type="Pfam" id="PF01535">
    <property type="entry name" value="PPR"/>
    <property type="match status" value="2"/>
</dbReference>
<reference evidence="2" key="1">
    <citation type="submission" date="2021-01" db="EMBL/GenBank/DDBJ databases">
        <title>Adiantum capillus-veneris genome.</title>
        <authorList>
            <person name="Fang Y."/>
            <person name="Liao Q."/>
        </authorList>
    </citation>
    <scope>NUCLEOTIDE SEQUENCE</scope>
    <source>
        <strain evidence="2">H3</strain>
        <tissue evidence="2">Leaf</tissue>
    </source>
</reference>
<evidence type="ECO:0000256" key="1">
    <source>
        <dbReference type="ARBA" id="ARBA00022737"/>
    </source>
</evidence>
<dbReference type="FunFam" id="1.25.40.10:FF:000158">
    <property type="entry name" value="pentatricopeptide repeat-containing protein At2g33680"/>
    <property type="match status" value="1"/>
</dbReference>
<dbReference type="GO" id="GO:0048731">
    <property type="term" value="P:system development"/>
    <property type="evidence" value="ECO:0007669"/>
    <property type="project" value="UniProtKB-ARBA"/>
</dbReference>
<dbReference type="Proteomes" id="UP000886520">
    <property type="component" value="Chromosome 17"/>
</dbReference>
<protein>
    <recommendedName>
        <fullName evidence="4">Pentatricopeptide repeat-containing protein</fullName>
    </recommendedName>
</protein>
<dbReference type="PANTHER" id="PTHR47926">
    <property type="entry name" value="PENTATRICOPEPTIDE REPEAT-CONTAINING PROTEIN"/>
    <property type="match status" value="1"/>
</dbReference>
<evidence type="ECO:0000313" key="3">
    <source>
        <dbReference type="Proteomes" id="UP000886520"/>
    </source>
</evidence>
<evidence type="ECO:0008006" key="4">
    <source>
        <dbReference type="Google" id="ProtNLM"/>
    </source>
</evidence>